<evidence type="ECO:0000256" key="1">
    <source>
        <dbReference type="ARBA" id="ARBA00001946"/>
    </source>
</evidence>
<dbReference type="GO" id="GO:0046872">
    <property type="term" value="F:metal ion binding"/>
    <property type="evidence" value="ECO:0007669"/>
    <property type="project" value="UniProtKB-KW"/>
</dbReference>
<dbReference type="Pfam" id="PF06071">
    <property type="entry name" value="YchF-GTPase_C"/>
    <property type="match status" value="1"/>
</dbReference>
<dbReference type="InterPro" id="IPR012675">
    <property type="entry name" value="Beta-grasp_dom_sf"/>
</dbReference>
<dbReference type="GO" id="GO:0005525">
    <property type="term" value="F:GTP binding"/>
    <property type="evidence" value="ECO:0007669"/>
    <property type="project" value="InterPro"/>
</dbReference>
<gene>
    <name evidence="10" type="ORF">HK103_001714</name>
</gene>
<dbReference type="Pfam" id="PF01926">
    <property type="entry name" value="MMR_HSR1"/>
    <property type="match status" value="1"/>
</dbReference>
<dbReference type="FunFam" id="3.10.20.30:FF:000001">
    <property type="entry name" value="Ribosome-binding ATPase YchF"/>
    <property type="match status" value="1"/>
</dbReference>
<dbReference type="PROSITE" id="PS51710">
    <property type="entry name" value="G_OBG"/>
    <property type="match status" value="1"/>
</dbReference>
<keyword evidence="8" id="KW-0460">Magnesium</keyword>
<evidence type="ECO:0000256" key="8">
    <source>
        <dbReference type="ARBA" id="ARBA00022842"/>
    </source>
</evidence>
<dbReference type="PIRSF" id="PIRSF006641">
    <property type="entry name" value="CHP00092"/>
    <property type="match status" value="1"/>
</dbReference>
<dbReference type="Gene3D" id="3.40.50.300">
    <property type="entry name" value="P-loop containing nucleotide triphosphate hydrolases"/>
    <property type="match status" value="1"/>
</dbReference>
<dbReference type="PANTHER" id="PTHR23305:SF11">
    <property type="entry name" value="OBG-LIKE ATPASE 1"/>
    <property type="match status" value="1"/>
</dbReference>
<dbReference type="GO" id="GO:0005829">
    <property type="term" value="C:cytosol"/>
    <property type="evidence" value="ECO:0007669"/>
    <property type="project" value="UniProtKB-SubCell"/>
</dbReference>
<dbReference type="InterPro" id="IPR006073">
    <property type="entry name" value="GTP-bd"/>
</dbReference>
<evidence type="ECO:0000256" key="5">
    <source>
        <dbReference type="ARBA" id="ARBA00022741"/>
    </source>
</evidence>
<evidence type="ECO:0000313" key="11">
    <source>
        <dbReference type="Proteomes" id="UP001210925"/>
    </source>
</evidence>
<dbReference type="SUPFAM" id="SSF81271">
    <property type="entry name" value="TGS-like"/>
    <property type="match status" value="1"/>
</dbReference>
<dbReference type="GO" id="GO:0006950">
    <property type="term" value="P:response to stress"/>
    <property type="evidence" value="ECO:0007669"/>
    <property type="project" value="UniProtKB-ARBA"/>
</dbReference>
<evidence type="ECO:0000256" key="6">
    <source>
        <dbReference type="ARBA" id="ARBA00022801"/>
    </source>
</evidence>
<dbReference type="GO" id="GO:0016887">
    <property type="term" value="F:ATP hydrolysis activity"/>
    <property type="evidence" value="ECO:0007669"/>
    <property type="project" value="InterPro"/>
</dbReference>
<dbReference type="CDD" id="cd01900">
    <property type="entry name" value="YchF"/>
    <property type="match status" value="1"/>
</dbReference>
<evidence type="ECO:0000256" key="7">
    <source>
        <dbReference type="ARBA" id="ARBA00022840"/>
    </source>
</evidence>
<sequence length="387" mass="43187">MPPKKAQVVEKPLLGRPGNNLKMGIVGLPNVGKSSFFNSITNSSMPSENFPFCTIDPAESRVAVPDARFDWLVDFHKPKSVIPAYLTVIDIAGLVKGAAEGQGLGNAFLSHIKAVDGIFHLTRAFDDADIVHVEGDIDPVRDLQIIHEELRLKDAEFMNKLVEANRKDVLRLGKGGNAQDKEKKENFEVMLKVQKWICEDKKDLREGNWTAKEVEIINTWFLITAKPVVYLVNLSEKDYARKKNKWLPKIKAWIDENHPGDVMIPFSGIIESRLSEMETAEEKEEYLKGLKAKYDPPTPVNSVLPKIVVSGYQALSLQYFFTGGPDEVRAWTIRKGYKAPQAAGTIHSDFEKAFIMAEVMTFDDLKAAGSEAAVKAAGKYMSKGKHL</sequence>
<dbReference type="PANTHER" id="PTHR23305">
    <property type="entry name" value="OBG GTPASE FAMILY"/>
    <property type="match status" value="1"/>
</dbReference>
<dbReference type="InterPro" id="IPR041706">
    <property type="entry name" value="YchF_N"/>
</dbReference>
<comment type="subcellular location">
    <subcellularLocation>
        <location evidence="2">Cytoplasm</location>
        <location evidence="2">Cytosol</location>
    </subcellularLocation>
</comment>
<dbReference type="InterPro" id="IPR012676">
    <property type="entry name" value="TGS-like"/>
</dbReference>
<keyword evidence="3" id="KW-0963">Cytoplasm</keyword>
<dbReference type="InterPro" id="IPR013029">
    <property type="entry name" value="YchF_C"/>
</dbReference>
<keyword evidence="7" id="KW-0067">ATP-binding</keyword>
<dbReference type="InterPro" id="IPR031167">
    <property type="entry name" value="G_OBG"/>
</dbReference>
<dbReference type="Proteomes" id="UP001210925">
    <property type="component" value="Unassembled WGS sequence"/>
</dbReference>
<dbReference type="Gene3D" id="3.10.20.30">
    <property type="match status" value="1"/>
</dbReference>
<comment type="caution">
    <text evidence="10">The sequence shown here is derived from an EMBL/GenBank/DDBJ whole genome shotgun (WGS) entry which is preliminary data.</text>
</comment>
<evidence type="ECO:0000313" key="10">
    <source>
        <dbReference type="EMBL" id="KAJ3259823.1"/>
    </source>
</evidence>
<dbReference type="EMBL" id="JADGKB010000015">
    <property type="protein sequence ID" value="KAJ3259823.1"/>
    <property type="molecule type" value="Genomic_DNA"/>
</dbReference>
<keyword evidence="4" id="KW-0479">Metal-binding</keyword>
<name>A0AAD5UMA1_9FUNG</name>
<protein>
    <recommendedName>
        <fullName evidence="9">OBG-type G domain-containing protein</fullName>
    </recommendedName>
</protein>
<accession>A0AAD5UMA1</accession>
<dbReference type="GO" id="GO:0005524">
    <property type="term" value="F:ATP binding"/>
    <property type="evidence" value="ECO:0007669"/>
    <property type="project" value="UniProtKB-KW"/>
</dbReference>
<organism evidence="10 11">
    <name type="scientific">Boothiomyces macroporosus</name>
    <dbReference type="NCBI Taxonomy" id="261099"/>
    <lineage>
        <taxon>Eukaryota</taxon>
        <taxon>Fungi</taxon>
        <taxon>Fungi incertae sedis</taxon>
        <taxon>Chytridiomycota</taxon>
        <taxon>Chytridiomycota incertae sedis</taxon>
        <taxon>Chytridiomycetes</taxon>
        <taxon>Rhizophydiales</taxon>
        <taxon>Terramycetaceae</taxon>
        <taxon>Boothiomyces</taxon>
    </lineage>
</organism>
<dbReference type="Gene3D" id="1.10.150.300">
    <property type="entry name" value="TGS-like domain"/>
    <property type="match status" value="1"/>
</dbReference>
<evidence type="ECO:0000256" key="4">
    <source>
        <dbReference type="ARBA" id="ARBA00022723"/>
    </source>
</evidence>
<evidence type="ECO:0000256" key="2">
    <source>
        <dbReference type="ARBA" id="ARBA00004514"/>
    </source>
</evidence>
<dbReference type="InterPro" id="IPR023192">
    <property type="entry name" value="TGS-like_dom_sf"/>
</dbReference>
<reference evidence="10" key="1">
    <citation type="submission" date="2020-05" db="EMBL/GenBank/DDBJ databases">
        <title>Phylogenomic resolution of chytrid fungi.</title>
        <authorList>
            <person name="Stajich J.E."/>
            <person name="Amses K."/>
            <person name="Simmons R."/>
            <person name="Seto K."/>
            <person name="Myers J."/>
            <person name="Bonds A."/>
            <person name="Quandt C.A."/>
            <person name="Barry K."/>
            <person name="Liu P."/>
            <person name="Grigoriev I."/>
            <person name="Longcore J.E."/>
            <person name="James T.Y."/>
        </authorList>
    </citation>
    <scope>NUCLEOTIDE SEQUENCE</scope>
    <source>
        <strain evidence="10">PLAUS21</strain>
    </source>
</reference>
<evidence type="ECO:0000256" key="3">
    <source>
        <dbReference type="ARBA" id="ARBA00022490"/>
    </source>
</evidence>
<evidence type="ECO:0000259" key="9">
    <source>
        <dbReference type="PROSITE" id="PS51710"/>
    </source>
</evidence>
<keyword evidence="11" id="KW-1185">Reference proteome</keyword>
<dbReference type="SUPFAM" id="SSF52540">
    <property type="entry name" value="P-loop containing nucleoside triphosphate hydrolases"/>
    <property type="match status" value="1"/>
</dbReference>
<comment type="cofactor">
    <cofactor evidence="1">
        <name>Mg(2+)</name>
        <dbReference type="ChEBI" id="CHEBI:18420"/>
    </cofactor>
</comment>
<keyword evidence="5" id="KW-0547">Nucleotide-binding</keyword>
<dbReference type="FunFam" id="1.10.150.300:FF:000003">
    <property type="entry name" value="Obg-like ATPase 1"/>
    <property type="match status" value="1"/>
</dbReference>
<dbReference type="InterPro" id="IPR027417">
    <property type="entry name" value="P-loop_NTPase"/>
</dbReference>
<dbReference type="CDD" id="cd04867">
    <property type="entry name" value="TGS_YchF_OLA1"/>
    <property type="match status" value="1"/>
</dbReference>
<feature type="domain" description="OBG-type G" evidence="9">
    <location>
        <begin position="21"/>
        <end position="286"/>
    </location>
</feature>
<dbReference type="AlphaFoldDB" id="A0AAD5UMA1"/>
<dbReference type="NCBIfam" id="TIGR00092">
    <property type="entry name" value="redox-regulated ATPase YchF"/>
    <property type="match status" value="1"/>
</dbReference>
<proteinExistence type="predicted"/>
<keyword evidence="6" id="KW-0378">Hydrolase</keyword>
<dbReference type="InterPro" id="IPR004396">
    <property type="entry name" value="ATPase_YchF/OLA1"/>
</dbReference>
<dbReference type="PRINTS" id="PR00326">
    <property type="entry name" value="GTP1OBG"/>
</dbReference>